<name>A0AA88CVW8_FICCA</name>
<comment type="caution">
    <text evidence="1">The sequence shown here is derived from an EMBL/GenBank/DDBJ whole genome shotgun (WGS) entry which is preliminary data.</text>
</comment>
<evidence type="ECO:0000313" key="2">
    <source>
        <dbReference type="Proteomes" id="UP001187192"/>
    </source>
</evidence>
<proteinExistence type="predicted"/>
<gene>
    <name evidence="1" type="ORF">TIFTF001_041648</name>
</gene>
<dbReference type="EMBL" id="BTGU01001955">
    <property type="protein sequence ID" value="GMN31857.1"/>
    <property type="molecule type" value="Genomic_DNA"/>
</dbReference>
<dbReference type="AlphaFoldDB" id="A0AA88CVW8"/>
<accession>A0AA88CVW8</accession>
<organism evidence="1 2">
    <name type="scientific">Ficus carica</name>
    <name type="common">Common fig</name>
    <dbReference type="NCBI Taxonomy" id="3494"/>
    <lineage>
        <taxon>Eukaryota</taxon>
        <taxon>Viridiplantae</taxon>
        <taxon>Streptophyta</taxon>
        <taxon>Embryophyta</taxon>
        <taxon>Tracheophyta</taxon>
        <taxon>Spermatophyta</taxon>
        <taxon>Magnoliopsida</taxon>
        <taxon>eudicotyledons</taxon>
        <taxon>Gunneridae</taxon>
        <taxon>Pentapetalae</taxon>
        <taxon>rosids</taxon>
        <taxon>fabids</taxon>
        <taxon>Rosales</taxon>
        <taxon>Moraceae</taxon>
        <taxon>Ficeae</taxon>
        <taxon>Ficus</taxon>
    </lineage>
</organism>
<sequence>MAFLTMGADIHRDAAELPAVDLFVTTADVVLEPPIMTVNTIAVADGSLLSCSQAIYVSDD</sequence>
<dbReference type="Proteomes" id="UP001187192">
    <property type="component" value="Unassembled WGS sequence"/>
</dbReference>
<keyword evidence="2" id="KW-1185">Reference proteome</keyword>
<evidence type="ECO:0000313" key="1">
    <source>
        <dbReference type="EMBL" id="GMN31857.1"/>
    </source>
</evidence>
<reference evidence="1" key="1">
    <citation type="submission" date="2023-07" db="EMBL/GenBank/DDBJ databases">
        <title>draft genome sequence of fig (Ficus carica).</title>
        <authorList>
            <person name="Takahashi T."/>
            <person name="Nishimura K."/>
        </authorList>
    </citation>
    <scope>NUCLEOTIDE SEQUENCE</scope>
</reference>
<protein>
    <submittedName>
        <fullName evidence="1">Uncharacterized protein</fullName>
    </submittedName>
</protein>